<dbReference type="NCBIfam" id="TIGR00041">
    <property type="entry name" value="DTMP_kinase"/>
    <property type="match status" value="1"/>
</dbReference>
<comment type="similarity">
    <text evidence="2">Belongs to the thymidylate kinase family.</text>
</comment>
<gene>
    <name evidence="11" type="ORF">BDQ12DRAFT_603965</name>
</gene>
<dbReference type="GO" id="GO:0006227">
    <property type="term" value="P:dUDP biosynthetic process"/>
    <property type="evidence" value="ECO:0007669"/>
    <property type="project" value="TreeGrafter"/>
</dbReference>
<evidence type="ECO:0000256" key="6">
    <source>
        <dbReference type="ARBA" id="ARBA00022727"/>
    </source>
</evidence>
<dbReference type="GO" id="GO:0004798">
    <property type="term" value="F:dTMP kinase activity"/>
    <property type="evidence" value="ECO:0007669"/>
    <property type="project" value="UniProtKB-EC"/>
</dbReference>
<evidence type="ECO:0000256" key="9">
    <source>
        <dbReference type="ARBA" id="ARBA00022840"/>
    </source>
</evidence>
<dbReference type="EC" id="2.7.4.9" evidence="3"/>
<dbReference type="PANTHER" id="PTHR10344:SF1">
    <property type="entry name" value="THYMIDYLATE KINASE"/>
    <property type="match status" value="1"/>
</dbReference>
<evidence type="ECO:0000256" key="3">
    <source>
        <dbReference type="ARBA" id="ARBA00012980"/>
    </source>
</evidence>
<evidence type="ECO:0000256" key="2">
    <source>
        <dbReference type="ARBA" id="ARBA00009776"/>
    </source>
</evidence>
<dbReference type="InterPro" id="IPR039430">
    <property type="entry name" value="Thymidylate_kin-like_dom"/>
</dbReference>
<dbReference type="HAMAP" id="MF_00165">
    <property type="entry name" value="Thymidylate_kinase"/>
    <property type="match status" value="1"/>
</dbReference>
<sequence length="237" mass="26396">MPKRTLFIVIEGLDRSGKTTQTAILHERLVAAGHDTKLMKFPDRTTAIGKMIDSYLKSESELDDHAIHLLFSANRWELASTITQTLLHPSPITVLCDRYAFSGIAFTASKPADIPFEWCRAPDVGLPAPDLTIFLDISPETAKERGGYGEERYEKEEMQRKVRAVFGRIGGEMIASSERGDEEHASLAQGGRGRWVMIDAGRECEEVAKEIWTLVEPLVKEGADTPIGKLWIDKGLK</sequence>
<protein>
    <recommendedName>
        <fullName evidence="4">Thymidylate kinase</fullName>
        <ecNumber evidence="3">2.7.4.9</ecNumber>
    </recommendedName>
</protein>
<organism evidence="11 12">
    <name type="scientific">Crucibulum laeve</name>
    <dbReference type="NCBI Taxonomy" id="68775"/>
    <lineage>
        <taxon>Eukaryota</taxon>
        <taxon>Fungi</taxon>
        <taxon>Dikarya</taxon>
        <taxon>Basidiomycota</taxon>
        <taxon>Agaricomycotina</taxon>
        <taxon>Agaricomycetes</taxon>
        <taxon>Agaricomycetidae</taxon>
        <taxon>Agaricales</taxon>
        <taxon>Agaricineae</taxon>
        <taxon>Nidulariaceae</taxon>
        <taxon>Crucibulum</taxon>
    </lineage>
</organism>
<proteinExistence type="inferred from homology"/>
<dbReference type="Pfam" id="PF02223">
    <property type="entry name" value="Thymidylate_kin"/>
    <property type="match status" value="1"/>
</dbReference>
<dbReference type="FunFam" id="3.40.50.300:FF:000679">
    <property type="entry name" value="Thymidylate kinase"/>
    <property type="match status" value="1"/>
</dbReference>
<dbReference type="GO" id="GO:0005524">
    <property type="term" value="F:ATP binding"/>
    <property type="evidence" value="ECO:0007669"/>
    <property type="project" value="UniProtKB-KW"/>
</dbReference>
<dbReference type="EMBL" id="ML213599">
    <property type="protein sequence ID" value="TFK39573.1"/>
    <property type="molecule type" value="Genomic_DNA"/>
</dbReference>
<dbReference type="AlphaFoldDB" id="A0A5C3M4D8"/>
<dbReference type="GO" id="GO:0004550">
    <property type="term" value="F:nucleoside diphosphate kinase activity"/>
    <property type="evidence" value="ECO:0007669"/>
    <property type="project" value="TreeGrafter"/>
</dbReference>
<feature type="domain" description="Thymidylate kinase-like" evidence="10">
    <location>
        <begin position="10"/>
        <end position="163"/>
    </location>
</feature>
<dbReference type="Gene3D" id="3.40.50.300">
    <property type="entry name" value="P-loop containing nucleotide triphosphate hydrolases"/>
    <property type="match status" value="1"/>
</dbReference>
<keyword evidence="5" id="KW-0808">Transferase</keyword>
<accession>A0A5C3M4D8</accession>
<dbReference type="OrthoDB" id="425602at2759"/>
<evidence type="ECO:0000256" key="7">
    <source>
        <dbReference type="ARBA" id="ARBA00022741"/>
    </source>
</evidence>
<evidence type="ECO:0000313" key="11">
    <source>
        <dbReference type="EMBL" id="TFK39573.1"/>
    </source>
</evidence>
<dbReference type="InterPro" id="IPR018094">
    <property type="entry name" value="Thymidylate_kinase"/>
</dbReference>
<dbReference type="InterPro" id="IPR027417">
    <property type="entry name" value="P-loop_NTPase"/>
</dbReference>
<evidence type="ECO:0000256" key="8">
    <source>
        <dbReference type="ARBA" id="ARBA00022777"/>
    </source>
</evidence>
<keyword evidence="12" id="KW-1185">Reference proteome</keyword>
<evidence type="ECO:0000256" key="4">
    <source>
        <dbReference type="ARBA" id="ARBA00017144"/>
    </source>
</evidence>
<keyword evidence="9" id="KW-0067">ATP-binding</keyword>
<dbReference type="CDD" id="cd01672">
    <property type="entry name" value="TMPK"/>
    <property type="match status" value="1"/>
</dbReference>
<dbReference type="GO" id="GO:0006235">
    <property type="term" value="P:dTTP biosynthetic process"/>
    <property type="evidence" value="ECO:0007669"/>
    <property type="project" value="TreeGrafter"/>
</dbReference>
<dbReference type="STRING" id="68775.A0A5C3M4D8"/>
<name>A0A5C3M4D8_9AGAR</name>
<keyword evidence="7" id="KW-0547">Nucleotide-binding</keyword>
<evidence type="ECO:0000313" key="12">
    <source>
        <dbReference type="Proteomes" id="UP000308652"/>
    </source>
</evidence>
<evidence type="ECO:0000256" key="5">
    <source>
        <dbReference type="ARBA" id="ARBA00022679"/>
    </source>
</evidence>
<dbReference type="GO" id="GO:0005829">
    <property type="term" value="C:cytosol"/>
    <property type="evidence" value="ECO:0007669"/>
    <property type="project" value="TreeGrafter"/>
</dbReference>
<dbReference type="Proteomes" id="UP000308652">
    <property type="component" value="Unassembled WGS sequence"/>
</dbReference>
<reference evidence="11 12" key="1">
    <citation type="journal article" date="2019" name="Nat. Ecol. Evol.">
        <title>Megaphylogeny resolves global patterns of mushroom evolution.</title>
        <authorList>
            <person name="Varga T."/>
            <person name="Krizsan K."/>
            <person name="Foldi C."/>
            <person name="Dima B."/>
            <person name="Sanchez-Garcia M."/>
            <person name="Sanchez-Ramirez S."/>
            <person name="Szollosi G.J."/>
            <person name="Szarkandi J.G."/>
            <person name="Papp V."/>
            <person name="Albert L."/>
            <person name="Andreopoulos W."/>
            <person name="Angelini C."/>
            <person name="Antonin V."/>
            <person name="Barry K.W."/>
            <person name="Bougher N.L."/>
            <person name="Buchanan P."/>
            <person name="Buyck B."/>
            <person name="Bense V."/>
            <person name="Catcheside P."/>
            <person name="Chovatia M."/>
            <person name="Cooper J."/>
            <person name="Damon W."/>
            <person name="Desjardin D."/>
            <person name="Finy P."/>
            <person name="Geml J."/>
            <person name="Haridas S."/>
            <person name="Hughes K."/>
            <person name="Justo A."/>
            <person name="Karasinski D."/>
            <person name="Kautmanova I."/>
            <person name="Kiss B."/>
            <person name="Kocsube S."/>
            <person name="Kotiranta H."/>
            <person name="LaButti K.M."/>
            <person name="Lechner B.E."/>
            <person name="Liimatainen K."/>
            <person name="Lipzen A."/>
            <person name="Lukacs Z."/>
            <person name="Mihaltcheva S."/>
            <person name="Morgado L.N."/>
            <person name="Niskanen T."/>
            <person name="Noordeloos M.E."/>
            <person name="Ohm R.A."/>
            <person name="Ortiz-Santana B."/>
            <person name="Ovrebo C."/>
            <person name="Racz N."/>
            <person name="Riley R."/>
            <person name="Savchenko A."/>
            <person name="Shiryaev A."/>
            <person name="Soop K."/>
            <person name="Spirin V."/>
            <person name="Szebenyi C."/>
            <person name="Tomsovsky M."/>
            <person name="Tulloss R.E."/>
            <person name="Uehling J."/>
            <person name="Grigoriev I.V."/>
            <person name="Vagvolgyi C."/>
            <person name="Papp T."/>
            <person name="Martin F.M."/>
            <person name="Miettinen O."/>
            <person name="Hibbett D.S."/>
            <person name="Nagy L.G."/>
        </authorList>
    </citation>
    <scope>NUCLEOTIDE SEQUENCE [LARGE SCALE GENOMIC DNA]</scope>
    <source>
        <strain evidence="11 12">CBS 166.37</strain>
    </source>
</reference>
<dbReference type="SUPFAM" id="SSF52540">
    <property type="entry name" value="P-loop containing nucleoside triphosphate hydrolases"/>
    <property type="match status" value="1"/>
</dbReference>
<evidence type="ECO:0000256" key="1">
    <source>
        <dbReference type="ARBA" id="ARBA00004992"/>
    </source>
</evidence>
<dbReference type="PANTHER" id="PTHR10344">
    <property type="entry name" value="THYMIDYLATE KINASE"/>
    <property type="match status" value="1"/>
</dbReference>
<evidence type="ECO:0000259" key="10">
    <source>
        <dbReference type="Pfam" id="PF02223"/>
    </source>
</evidence>
<comment type="pathway">
    <text evidence="1">Pyrimidine metabolism; dTTP biosynthesis.</text>
</comment>
<keyword evidence="8 11" id="KW-0418">Kinase</keyword>
<keyword evidence="6" id="KW-0545">Nucleotide biosynthesis</keyword>
<dbReference type="GO" id="GO:0005634">
    <property type="term" value="C:nucleus"/>
    <property type="evidence" value="ECO:0007669"/>
    <property type="project" value="TreeGrafter"/>
</dbReference>
<dbReference type="GO" id="GO:0006233">
    <property type="term" value="P:dTDP biosynthetic process"/>
    <property type="evidence" value="ECO:0007669"/>
    <property type="project" value="InterPro"/>
</dbReference>